<dbReference type="AlphaFoldDB" id="A0A370DUW7"/>
<keyword evidence="7 10" id="KW-0653">Protein transport</keyword>
<protein>
    <recommendedName>
        <fullName evidence="10">Type II secretion system protein M</fullName>
        <shortName evidence="10">T2SS protein M</shortName>
    </recommendedName>
    <alternativeName>
        <fullName evidence="10">General secretion pathway protein M</fullName>
    </alternativeName>
</protein>
<evidence type="ECO:0000256" key="4">
    <source>
        <dbReference type="ARBA" id="ARBA00022475"/>
    </source>
</evidence>
<evidence type="ECO:0000256" key="7">
    <source>
        <dbReference type="ARBA" id="ARBA00022927"/>
    </source>
</evidence>
<evidence type="ECO:0000313" key="13">
    <source>
        <dbReference type="Proteomes" id="UP000254771"/>
    </source>
</evidence>
<evidence type="ECO:0000313" key="12">
    <source>
        <dbReference type="EMBL" id="RDH88179.1"/>
    </source>
</evidence>
<keyword evidence="6 11" id="KW-0812">Transmembrane</keyword>
<comment type="subcellular location">
    <subcellularLocation>
        <location evidence="1">Cell inner membrane</location>
        <topology evidence="1">Single-pass membrane protein</topology>
    </subcellularLocation>
</comment>
<evidence type="ECO:0000256" key="1">
    <source>
        <dbReference type="ARBA" id="ARBA00004377"/>
    </source>
</evidence>
<dbReference type="PIRSF" id="PIRSF006291">
    <property type="entry name" value="GspM"/>
    <property type="match status" value="1"/>
</dbReference>
<reference evidence="12 13" key="1">
    <citation type="journal article" date="2018" name="ISME J.">
        <title>Endosymbiont genomes yield clues of tubeworm success.</title>
        <authorList>
            <person name="Li Y."/>
            <person name="Liles M.R."/>
            <person name="Halanych K.M."/>
        </authorList>
    </citation>
    <scope>NUCLEOTIDE SEQUENCE [LARGE SCALE GENOMIC DNA]</scope>
    <source>
        <strain evidence="12">A1462</strain>
    </source>
</reference>
<keyword evidence="3 10" id="KW-0813">Transport</keyword>
<feature type="transmembrane region" description="Helical" evidence="11">
    <location>
        <begin position="16"/>
        <end position="38"/>
    </location>
</feature>
<dbReference type="GO" id="GO:0015628">
    <property type="term" value="P:protein secretion by the type II secretion system"/>
    <property type="evidence" value="ECO:0007669"/>
    <property type="project" value="InterPro"/>
</dbReference>
<evidence type="ECO:0000256" key="9">
    <source>
        <dbReference type="ARBA" id="ARBA00023136"/>
    </source>
</evidence>
<dbReference type="InterPro" id="IPR023229">
    <property type="entry name" value="T2SS_M_periplasmic_sf"/>
</dbReference>
<evidence type="ECO:0000256" key="11">
    <source>
        <dbReference type="SAM" id="Phobius"/>
    </source>
</evidence>
<dbReference type="Gene3D" id="3.30.1360.100">
    <property type="entry name" value="General secretion pathway protein M, EpsM"/>
    <property type="match status" value="1"/>
</dbReference>
<dbReference type="EMBL" id="QFXE01000002">
    <property type="protein sequence ID" value="RDH88179.1"/>
    <property type="molecule type" value="Genomic_DNA"/>
</dbReference>
<evidence type="ECO:0000256" key="10">
    <source>
        <dbReference type="PIRNR" id="PIRNR006291"/>
    </source>
</evidence>
<keyword evidence="4 10" id="KW-1003">Cell membrane</keyword>
<dbReference type="GO" id="GO:0015627">
    <property type="term" value="C:type II protein secretion system complex"/>
    <property type="evidence" value="ECO:0007669"/>
    <property type="project" value="InterPro"/>
</dbReference>
<proteinExistence type="inferred from homology"/>
<keyword evidence="13" id="KW-1185">Reference proteome</keyword>
<sequence length="165" mass="18920">MNINQWLSSKTHQERIALIAGVTTPVLLLAYLLFWLPFEQEIDKQSRQLKDRQENLAWMQNAASEVMQLRGEGSIATPKNSNEALFTLIDRTAKKHRLRQAVKRLKPQGSDRVQIWIEQASFDGIIKWLGILQARHAVSIISVNIDRQEKPGLVNARLDLERATQ</sequence>
<dbReference type="Proteomes" id="UP000254771">
    <property type="component" value="Unassembled WGS sequence"/>
</dbReference>
<keyword evidence="5 10" id="KW-0997">Cell inner membrane</keyword>
<dbReference type="GO" id="GO:0005886">
    <property type="term" value="C:plasma membrane"/>
    <property type="evidence" value="ECO:0007669"/>
    <property type="project" value="UniProtKB-SubCell"/>
</dbReference>
<name>A0A370DUW7_9GAMM</name>
<comment type="similarity">
    <text evidence="2 10">Belongs to the GSP M family.</text>
</comment>
<evidence type="ECO:0000256" key="8">
    <source>
        <dbReference type="ARBA" id="ARBA00022989"/>
    </source>
</evidence>
<dbReference type="SUPFAM" id="SSF103054">
    <property type="entry name" value="General secretion pathway protein M, EpsM"/>
    <property type="match status" value="1"/>
</dbReference>
<comment type="function">
    <text evidence="10">Inner membrane component of the type II secretion system required for the energy-dependent secretion of extracellular factors such as proteases and toxins from the periplasm.</text>
</comment>
<comment type="caution">
    <text evidence="12">The sequence shown here is derived from an EMBL/GenBank/DDBJ whole genome shotgun (WGS) entry which is preliminary data.</text>
</comment>
<evidence type="ECO:0000256" key="2">
    <source>
        <dbReference type="ARBA" id="ARBA00010637"/>
    </source>
</evidence>
<evidence type="ECO:0000256" key="6">
    <source>
        <dbReference type="ARBA" id="ARBA00022692"/>
    </source>
</evidence>
<organism evidence="12 13">
    <name type="scientific">endosymbiont of Escarpia spicata</name>
    <dbReference type="NCBI Taxonomy" id="2200908"/>
    <lineage>
        <taxon>Bacteria</taxon>
        <taxon>Pseudomonadati</taxon>
        <taxon>Pseudomonadota</taxon>
        <taxon>Gammaproteobacteria</taxon>
        <taxon>sulfur-oxidizing symbionts</taxon>
    </lineage>
</organism>
<accession>A0A370DUW7</accession>
<evidence type="ECO:0000256" key="3">
    <source>
        <dbReference type="ARBA" id="ARBA00022448"/>
    </source>
</evidence>
<gene>
    <name evidence="12" type="ORF">DIZ78_01980</name>
</gene>
<keyword evidence="9 10" id="KW-0472">Membrane</keyword>
<dbReference type="InterPro" id="IPR007690">
    <property type="entry name" value="T2SS_GspM"/>
</dbReference>
<keyword evidence="8 11" id="KW-1133">Transmembrane helix</keyword>
<dbReference type="Pfam" id="PF04612">
    <property type="entry name" value="T2SSM"/>
    <property type="match status" value="1"/>
</dbReference>
<evidence type="ECO:0000256" key="5">
    <source>
        <dbReference type="ARBA" id="ARBA00022519"/>
    </source>
</evidence>